<dbReference type="SUPFAM" id="SSF57716">
    <property type="entry name" value="Glucocorticoid receptor-like (DNA-binding domain)"/>
    <property type="match status" value="1"/>
</dbReference>
<dbReference type="InterPro" id="IPR012934">
    <property type="entry name" value="Znf_AD"/>
</dbReference>
<dbReference type="GO" id="GO:0000981">
    <property type="term" value="F:DNA-binding transcription factor activity, RNA polymerase II-specific"/>
    <property type="evidence" value="ECO:0007669"/>
    <property type="project" value="TreeGrafter"/>
</dbReference>
<dbReference type="PROSITE" id="PS00028">
    <property type="entry name" value="ZINC_FINGER_C2H2_1"/>
    <property type="match status" value="3"/>
</dbReference>
<dbReference type="SUPFAM" id="SSF57667">
    <property type="entry name" value="beta-beta-alpha zinc fingers"/>
    <property type="match status" value="2"/>
</dbReference>
<keyword evidence="6" id="KW-0238">DNA-binding</keyword>
<feature type="binding site" evidence="10">
    <location>
        <position position="7"/>
    </location>
    <ligand>
        <name>Zn(2+)</name>
        <dbReference type="ChEBI" id="CHEBI:29105"/>
    </ligand>
</feature>
<feature type="region of interest" description="Disordered" evidence="11">
    <location>
        <begin position="195"/>
        <end position="223"/>
    </location>
</feature>
<dbReference type="Pfam" id="PF12874">
    <property type="entry name" value="zf-met"/>
    <property type="match status" value="1"/>
</dbReference>
<dbReference type="STRING" id="37001.A0A1A9WH25"/>
<dbReference type="PROSITE" id="PS50157">
    <property type="entry name" value="ZINC_FINGER_C2H2_2"/>
    <property type="match status" value="3"/>
</dbReference>
<feature type="domain" description="C2H2-type" evidence="12">
    <location>
        <begin position="258"/>
        <end position="285"/>
    </location>
</feature>
<dbReference type="Gene3D" id="3.30.160.60">
    <property type="entry name" value="Classic Zinc Finger"/>
    <property type="match status" value="4"/>
</dbReference>
<evidence type="ECO:0000259" key="13">
    <source>
        <dbReference type="PROSITE" id="PS51915"/>
    </source>
</evidence>
<dbReference type="FunFam" id="3.30.160.60:FF:000176">
    <property type="entry name" value="zinc finger protein 70"/>
    <property type="match status" value="1"/>
</dbReference>
<feature type="binding site" evidence="10">
    <location>
        <position position="10"/>
    </location>
    <ligand>
        <name>Zn(2+)</name>
        <dbReference type="ChEBI" id="CHEBI:29105"/>
    </ligand>
</feature>
<organism evidence="14 15">
    <name type="scientific">Glossina brevipalpis</name>
    <dbReference type="NCBI Taxonomy" id="37001"/>
    <lineage>
        <taxon>Eukaryota</taxon>
        <taxon>Metazoa</taxon>
        <taxon>Ecdysozoa</taxon>
        <taxon>Arthropoda</taxon>
        <taxon>Hexapoda</taxon>
        <taxon>Insecta</taxon>
        <taxon>Pterygota</taxon>
        <taxon>Neoptera</taxon>
        <taxon>Endopterygota</taxon>
        <taxon>Diptera</taxon>
        <taxon>Brachycera</taxon>
        <taxon>Muscomorpha</taxon>
        <taxon>Hippoboscoidea</taxon>
        <taxon>Glossinidae</taxon>
        <taxon>Glossina</taxon>
    </lineage>
</organism>
<evidence type="ECO:0000256" key="6">
    <source>
        <dbReference type="ARBA" id="ARBA00023125"/>
    </source>
</evidence>
<keyword evidence="7" id="KW-0539">Nucleus</keyword>
<dbReference type="SMART" id="SM00868">
    <property type="entry name" value="zf-AD"/>
    <property type="match status" value="1"/>
</dbReference>
<dbReference type="Proteomes" id="UP000091820">
    <property type="component" value="Unassembled WGS sequence"/>
</dbReference>
<dbReference type="Gene3D" id="3.40.1800.20">
    <property type="match status" value="1"/>
</dbReference>
<evidence type="ECO:0000313" key="15">
    <source>
        <dbReference type="Proteomes" id="UP000091820"/>
    </source>
</evidence>
<evidence type="ECO:0000256" key="11">
    <source>
        <dbReference type="SAM" id="MobiDB-lite"/>
    </source>
</evidence>
<feature type="binding site" evidence="10">
    <location>
        <position position="60"/>
    </location>
    <ligand>
        <name>Zn(2+)</name>
        <dbReference type="ChEBI" id="CHEBI:29105"/>
    </ligand>
</feature>
<evidence type="ECO:0000256" key="2">
    <source>
        <dbReference type="ARBA" id="ARBA00022723"/>
    </source>
</evidence>
<dbReference type="FunFam" id="3.30.160.60:FF:000184">
    <property type="entry name" value="Zinc finger protein 333"/>
    <property type="match status" value="1"/>
</dbReference>
<dbReference type="PROSITE" id="PS51915">
    <property type="entry name" value="ZAD"/>
    <property type="match status" value="1"/>
</dbReference>
<keyword evidence="2 10" id="KW-0479">Metal-binding</keyword>
<reference evidence="14" key="2">
    <citation type="submission" date="2020-05" db="UniProtKB">
        <authorList>
            <consortium name="EnsemblMetazoa"/>
        </authorList>
    </citation>
    <scope>IDENTIFICATION</scope>
    <source>
        <strain evidence="14">IAEA</strain>
    </source>
</reference>
<evidence type="ECO:0000256" key="8">
    <source>
        <dbReference type="ARBA" id="ARBA00037948"/>
    </source>
</evidence>
<keyword evidence="3" id="KW-0677">Repeat</keyword>
<evidence type="ECO:0000256" key="10">
    <source>
        <dbReference type="PROSITE-ProRule" id="PRU01263"/>
    </source>
</evidence>
<evidence type="ECO:0008006" key="16">
    <source>
        <dbReference type="Google" id="ProtNLM"/>
    </source>
</evidence>
<dbReference type="PANTHER" id="PTHR24388">
    <property type="entry name" value="ZINC FINGER PROTEIN"/>
    <property type="match status" value="1"/>
</dbReference>
<evidence type="ECO:0000259" key="12">
    <source>
        <dbReference type="PROSITE" id="PS50157"/>
    </source>
</evidence>
<evidence type="ECO:0000256" key="1">
    <source>
        <dbReference type="ARBA" id="ARBA00004123"/>
    </source>
</evidence>
<dbReference type="InterPro" id="IPR050527">
    <property type="entry name" value="Snail/Krueppel_Znf"/>
</dbReference>
<dbReference type="InterPro" id="IPR036236">
    <property type="entry name" value="Znf_C2H2_sf"/>
</dbReference>
<keyword evidence="15" id="KW-1185">Reference proteome</keyword>
<feature type="binding site" evidence="10">
    <location>
        <position position="57"/>
    </location>
    <ligand>
        <name>Zn(2+)</name>
        <dbReference type="ChEBI" id="CHEBI:29105"/>
    </ligand>
</feature>
<evidence type="ECO:0000256" key="9">
    <source>
        <dbReference type="PROSITE-ProRule" id="PRU00042"/>
    </source>
</evidence>
<name>A0A1A9WH25_9MUSC</name>
<evidence type="ECO:0000256" key="5">
    <source>
        <dbReference type="ARBA" id="ARBA00022833"/>
    </source>
</evidence>
<dbReference type="SMART" id="SM00355">
    <property type="entry name" value="ZnF_C2H2"/>
    <property type="match status" value="3"/>
</dbReference>
<proteinExistence type="inferred from homology"/>
<dbReference type="GO" id="GO:0008270">
    <property type="term" value="F:zinc ion binding"/>
    <property type="evidence" value="ECO:0007669"/>
    <property type="project" value="UniProtKB-UniRule"/>
</dbReference>
<dbReference type="Pfam" id="PF13894">
    <property type="entry name" value="zf-C2H2_4"/>
    <property type="match status" value="1"/>
</dbReference>
<dbReference type="VEuPathDB" id="VectorBase:GBRI019450"/>
<comment type="similarity">
    <text evidence="8">Belongs to the snail C2H2-type zinc-finger protein family.</text>
</comment>
<dbReference type="EnsemblMetazoa" id="GBRI019450-RA">
    <property type="protein sequence ID" value="GBRI019450-PA"/>
    <property type="gene ID" value="GBRI019450"/>
</dbReference>
<dbReference type="Pfam" id="PF07776">
    <property type="entry name" value="zf-AD"/>
    <property type="match status" value="1"/>
</dbReference>
<sequence>MPVTNLCRICLAEDTNARGMQPLFDEKNPRCSEIVQRIEECGGIVLKPHNDYPKMICFKCLDYLNTSYKFRSMCQASENALLDAIVKYELKEEPQEVTTIKNSTEEDEDYEEIYFDLHSEFIENQEVDLEDITDAAVDYVEAKEEYDFVALEEIDVDEIEGEEHLDDSDTDDNEADNIIDDEFVPIPKKKQRTFVKTEVKRGRTKGTDGNPQNRKAGRGRIKREAEPETNICEICGNMYNKRSLLNMHMRRHRAEKPFECEICGKTFTCPSEIGRHIRIHTGEKPYICRFCGRTFADRSTNIKHESCVPCNKTFSRKHQLDQHFATITHQQTVRSLETNNVEATSQEFTIQLADVKPHILHAIKQDY</sequence>
<feature type="domain" description="C2H2-type" evidence="12">
    <location>
        <begin position="305"/>
        <end position="329"/>
    </location>
</feature>
<dbReference type="InterPro" id="IPR013087">
    <property type="entry name" value="Znf_C2H2_type"/>
</dbReference>
<dbReference type="AlphaFoldDB" id="A0A1A9WH25"/>
<evidence type="ECO:0000256" key="3">
    <source>
        <dbReference type="ARBA" id="ARBA00022737"/>
    </source>
</evidence>
<feature type="domain" description="C2H2-type" evidence="12">
    <location>
        <begin position="230"/>
        <end position="257"/>
    </location>
</feature>
<dbReference type="Pfam" id="PF00096">
    <property type="entry name" value="zf-C2H2"/>
    <property type="match status" value="1"/>
</dbReference>
<protein>
    <recommendedName>
        <fullName evidence="16">Protein krueppel</fullName>
    </recommendedName>
</protein>
<dbReference type="GO" id="GO:0000978">
    <property type="term" value="F:RNA polymerase II cis-regulatory region sequence-specific DNA binding"/>
    <property type="evidence" value="ECO:0007669"/>
    <property type="project" value="TreeGrafter"/>
</dbReference>
<dbReference type="PANTHER" id="PTHR24388:SF54">
    <property type="entry name" value="PROTEIN ESCARGOT"/>
    <property type="match status" value="1"/>
</dbReference>
<comment type="subcellular location">
    <subcellularLocation>
        <location evidence="1">Nucleus</location>
    </subcellularLocation>
</comment>
<feature type="domain" description="ZAD" evidence="13">
    <location>
        <begin position="5"/>
        <end position="84"/>
    </location>
</feature>
<reference evidence="15" key="1">
    <citation type="submission" date="2014-03" db="EMBL/GenBank/DDBJ databases">
        <authorList>
            <person name="Aksoy S."/>
            <person name="Warren W."/>
            <person name="Wilson R.K."/>
        </authorList>
    </citation>
    <scope>NUCLEOTIDE SEQUENCE [LARGE SCALE GENOMIC DNA]</scope>
    <source>
        <strain evidence="15">IAEA</strain>
    </source>
</reference>
<evidence type="ECO:0000313" key="14">
    <source>
        <dbReference type="EnsemblMetazoa" id="GBRI019450-PA"/>
    </source>
</evidence>
<evidence type="ECO:0000256" key="7">
    <source>
        <dbReference type="ARBA" id="ARBA00023242"/>
    </source>
</evidence>
<keyword evidence="5 10" id="KW-0862">Zinc</keyword>
<keyword evidence="4 9" id="KW-0863">Zinc-finger</keyword>
<accession>A0A1A9WH25</accession>
<evidence type="ECO:0000256" key="4">
    <source>
        <dbReference type="ARBA" id="ARBA00022771"/>
    </source>
</evidence>
<dbReference type="GO" id="GO:0005634">
    <property type="term" value="C:nucleus"/>
    <property type="evidence" value="ECO:0007669"/>
    <property type="project" value="UniProtKB-SubCell"/>
</dbReference>